<keyword evidence="11" id="KW-1185">Reference proteome</keyword>
<keyword evidence="3" id="KW-1003">Cell membrane</keyword>
<comment type="similarity">
    <text evidence="2">Belongs to the resistance-nodulation-cell division (RND) (TC 2.A.6) family. MmpL subfamily.</text>
</comment>
<feature type="transmembrane region" description="Helical" evidence="8">
    <location>
        <begin position="662"/>
        <end position="685"/>
    </location>
</feature>
<dbReference type="Gene3D" id="1.20.1640.10">
    <property type="entry name" value="Multidrug efflux transporter AcrB transmembrane domain"/>
    <property type="match status" value="2"/>
</dbReference>
<dbReference type="Proteomes" id="UP000636960">
    <property type="component" value="Unassembled WGS sequence"/>
</dbReference>
<evidence type="ECO:0000313" key="10">
    <source>
        <dbReference type="EMBL" id="GIE94605.1"/>
    </source>
</evidence>
<feature type="transmembrane region" description="Helical" evidence="8">
    <location>
        <begin position="230"/>
        <end position="250"/>
    </location>
</feature>
<keyword evidence="6 8" id="KW-0472">Membrane</keyword>
<feature type="domain" description="SSD" evidence="9">
    <location>
        <begin position="519"/>
        <end position="684"/>
    </location>
</feature>
<evidence type="ECO:0000256" key="6">
    <source>
        <dbReference type="ARBA" id="ARBA00023136"/>
    </source>
</evidence>
<feature type="transmembrane region" description="Helical" evidence="8">
    <location>
        <begin position="271"/>
        <end position="293"/>
    </location>
</feature>
<dbReference type="InterPro" id="IPR000731">
    <property type="entry name" value="SSD"/>
</dbReference>
<feature type="domain" description="SSD" evidence="9">
    <location>
        <begin position="186"/>
        <end position="328"/>
    </location>
</feature>
<evidence type="ECO:0000259" key="9">
    <source>
        <dbReference type="PROSITE" id="PS50156"/>
    </source>
</evidence>
<keyword evidence="5 8" id="KW-1133">Transmembrane helix</keyword>
<feature type="transmembrane region" description="Helical" evidence="8">
    <location>
        <begin position="299"/>
        <end position="328"/>
    </location>
</feature>
<feature type="region of interest" description="Disordered" evidence="7">
    <location>
        <begin position="714"/>
        <end position="735"/>
    </location>
</feature>
<dbReference type="GO" id="GO:0005886">
    <property type="term" value="C:plasma membrane"/>
    <property type="evidence" value="ECO:0007669"/>
    <property type="project" value="UniProtKB-SubCell"/>
</dbReference>
<evidence type="ECO:0000256" key="5">
    <source>
        <dbReference type="ARBA" id="ARBA00022989"/>
    </source>
</evidence>
<dbReference type="AlphaFoldDB" id="A0A919JTN6"/>
<evidence type="ECO:0000313" key="11">
    <source>
        <dbReference type="Proteomes" id="UP000636960"/>
    </source>
</evidence>
<comment type="caution">
    <text evidence="10">The sequence shown here is derived from an EMBL/GenBank/DDBJ whole genome shotgun (WGS) entry which is preliminary data.</text>
</comment>
<dbReference type="PANTHER" id="PTHR33406">
    <property type="entry name" value="MEMBRANE PROTEIN MJ1562-RELATED"/>
    <property type="match status" value="1"/>
</dbReference>
<reference evidence="10" key="1">
    <citation type="submission" date="2021-01" db="EMBL/GenBank/DDBJ databases">
        <title>Whole genome shotgun sequence of Actinoplanes rishiriensis NBRC 108556.</title>
        <authorList>
            <person name="Komaki H."/>
            <person name="Tamura T."/>
        </authorList>
    </citation>
    <scope>NUCLEOTIDE SEQUENCE</scope>
    <source>
        <strain evidence="10">NBRC 108556</strain>
    </source>
</reference>
<feature type="transmembrane region" description="Helical" evidence="8">
    <location>
        <begin position="548"/>
        <end position="569"/>
    </location>
</feature>
<dbReference type="InterPro" id="IPR050545">
    <property type="entry name" value="Mycobact_MmpL"/>
</dbReference>
<accession>A0A919JTN6</accession>
<feature type="transmembrane region" description="Helical" evidence="8">
    <location>
        <begin position="581"/>
        <end position="600"/>
    </location>
</feature>
<evidence type="ECO:0000256" key="8">
    <source>
        <dbReference type="SAM" id="Phobius"/>
    </source>
</evidence>
<gene>
    <name evidence="10" type="ORF">Ari01nite_20700</name>
</gene>
<evidence type="ECO:0000256" key="1">
    <source>
        <dbReference type="ARBA" id="ARBA00004651"/>
    </source>
</evidence>
<dbReference type="SUPFAM" id="SSF82866">
    <property type="entry name" value="Multidrug efflux transporter AcrB transmembrane domain"/>
    <property type="match status" value="2"/>
</dbReference>
<evidence type="ECO:0000256" key="7">
    <source>
        <dbReference type="SAM" id="MobiDB-lite"/>
    </source>
</evidence>
<feature type="transmembrane region" description="Helical" evidence="8">
    <location>
        <begin position="632"/>
        <end position="650"/>
    </location>
</feature>
<evidence type="ECO:0000256" key="3">
    <source>
        <dbReference type="ARBA" id="ARBA00022475"/>
    </source>
</evidence>
<dbReference type="PANTHER" id="PTHR33406:SF11">
    <property type="entry name" value="MEMBRANE PROTEIN SCO6666-RELATED"/>
    <property type="match status" value="1"/>
</dbReference>
<feature type="transmembrane region" description="Helical" evidence="8">
    <location>
        <begin position="206"/>
        <end position="224"/>
    </location>
</feature>
<feature type="compositionally biased region" description="Acidic residues" evidence="7">
    <location>
        <begin position="725"/>
        <end position="735"/>
    </location>
</feature>
<name>A0A919JTN6_9ACTN</name>
<evidence type="ECO:0000256" key="4">
    <source>
        <dbReference type="ARBA" id="ARBA00022692"/>
    </source>
</evidence>
<feature type="transmembrane region" description="Helical" evidence="8">
    <location>
        <begin position="517"/>
        <end position="536"/>
    </location>
</feature>
<dbReference type="InterPro" id="IPR004869">
    <property type="entry name" value="MMPL_dom"/>
</dbReference>
<proteinExistence type="inferred from homology"/>
<dbReference type="Pfam" id="PF03176">
    <property type="entry name" value="MMPL"/>
    <property type="match status" value="2"/>
</dbReference>
<organism evidence="10 11">
    <name type="scientific">Paractinoplanes rishiriensis</name>
    <dbReference type="NCBI Taxonomy" id="1050105"/>
    <lineage>
        <taxon>Bacteria</taxon>
        <taxon>Bacillati</taxon>
        <taxon>Actinomycetota</taxon>
        <taxon>Actinomycetes</taxon>
        <taxon>Micromonosporales</taxon>
        <taxon>Micromonosporaceae</taxon>
        <taxon>Paractinoplanes</taxon>
    </lineage>
</organism>
<dbReference type="EMBL" id="BOMV01000015">
    <property type="protein sequence ID" value="GIE94605.1"/>
    <property type="molecule type" value="Genomic_DNA"/>
</dbReference>
<protein>
    <submittedName>
        <fullName evidence="10">Membrane protein</fullName>
    </submittedName>
</protein>
<feature type="transmembrane region" description="Helical" evidence="8">
    <location>
        <begin position="366"/>
        <end position="384"/>
    </location>
</feature>
<evidence type="ECO:0000256" key="2">
    <source>
        <dbReference type="ARBA" id="ARBA00010157"/>
    </source>
</evidence>
<sequence>MATLLYRLGRFSFRRRRLVALLWVAVLAVLGVGAGTLSGPTSDAFTIPGTESTRALDVLRDKMGMGADNAQATVVFAVDGGSTLTGPAQHAAISGAVAALARAPHVASVTDPFQTKAISQDLRTGYATVTYTIGQPEVTEADRAALTAAGRTATGAGIRVEFGGTALSSEGEPDTTTEALGVAISAVVLVITFGALIAAGLPLLTALLGVAAGMAGIQIATGFFDLSSSTSALATMLGLAVGIDYALFVVSRFRHELAEGHEGEEAAGRATGTAGSAVIFAGLTVIIALAALAVTGIPFLAAMGFAAAGTVAVAVLITLTLTPALLGFAGHRVIAKKHHNRPATAPTGKKLPFGQRWAIAVLRNRVAALVLALGVLGALAVPALDLRLALPDDSTAAPDTTQRQAYDRLSEGFGAGFNGPLIIVIEAAAGSAQAAGEQAREALTKLEDVVFVTPAAANPAGDTAMLTVIPGSAPNSDATKDLVAAIRDLHPATGARLSVTGTTALNLDVTDKITTSLIPYLAIVVGLALILLMLVFRSIVVPIKATLGFLLSVAATFGAVVAVFQWGWLADVFGVSATGPIMSLMPIFLIGILFGLAMDYEVFLVTRTREEFVHGATPDQAVVSGMKHGARVVTAAALIMISVFAGFIFADDSIIKTLGFALAFGVAVDAFLVRMTIVPAVLSLVGRAAWWLPGWLDRALPNVDVEGNGLAAGLAATETPAPPPADEEEELARAA</sequence>
<dbReference type="PROSITE" id="PS50156">
    <property type="entry name" value="SSD"/>
    <property type="match status" value="2"/>
</dbReference>
<dbReference type="RefSeq" id="WP_203780930.1">
    <property type="nucleotide sequence ID" value="NZ_BOMV01000015.1"/>
</dbReference>
<feature type="transmembrane region" description="Helical" evidence="8">
    <location>
        <begin position="179"/>
        <end position="199"/>
    </location>
</feature>
<keyword evidence="4 8" id="KW-0812">Transmembrane</keyword>
<comment type="subcellular location">
    <subcellularLocation>
        <location evidence="1">Cell membrane</location>
        <topology evidence="1">Multi-pass membrane protein</topology>
    </subcellularLocation>
</comment>